<reference evidence="1 2" key="1">
    <citation type="submission" date="2016-07" db="EMBL/GenBank/DDBJ databases">
        <title>Draft genome sequence of Prauserella muralis DSM 45305, isolated from a mould-covered wall in an indoor environment.</title>
        <authorList>
            <person name="Ruckert C."/>
            <person name="Albersmeier A."/>
            <person name="Jiang C.-L."/>
            <person name="Jiang Y."/>
            <person name="Kalinowski J."/>
            <person name="Schneider O."/>
            <person name="Winkler A."/>
            <person name="Zotchev S.B."/>
        </authorList>
    </citation>
    <scope>NUCLEOTIDE SEQUENCE [LARGE SCALE GENOMIC DNA]</scope>
    <source>
        <strain evidence="1 2">DSM 45305</strain>
    </source>
</reference>
<dbReference type="RefSeq" id="WP_112281949.1">
    <property type="nucleotide sequence ID" value="NZ_MASW01000002.1"/>
</dbReference>
<keyword evidence="1" id="KW-0489">Methyltransferase</keyword>
<keyword evidence="2" id="KW-1185">Reference proteome</keyword>
<dbReference type="AlphaFoldDB" id="A0A2V4B1K9"/>
<evidence type="ECO:0000313" key="2">
    <source>
        <dbReference type="Proteomes" id="UP000249915"/>
    </source>
</evidence>
<organism evidence="1 2">
    <name type="scientific">Prauserella muralis</name>
    <dbReference type="NCBI Taxonomy" id="588067"/>
    <lineage>
        <taxon>Bacteria</taxon>
        <taxon>Bacillati</taxon>
        <taxon>Actinomycetota</taxon>
        <taxon>Actinomycetes</taxon>
        <taxon>Pseudonocardiales</taxon>
        <taxon>Pseudonocardiaceae</taxon>
        <taxon>Prauserella</taxon>
    </lineage>
</organism>
<keyword evidence="1" id="KW-0808">Transferase</keyword>
<name>A0A2V4B1K9_9PSEU</name>
<dbReference type="Proteomes" id="UP000249915">
    <property type="component" value="Unassembled WGS sequence"/>
</dbReference>
<dbReference type="Gene3D" id="3.40.50.150">
    <property type="entry name" value="Vaccinia Virus protein VP39"/>
    <property type="match status" value="1"/>
</dbReference>
<sequence length="185" mass="19785">MTAADDRRRWNARYEAAAPTFEPHPLVAEALAAGLPDGPVLELACGPSGSALVLAETGREVVAVDVSDVALAQLAAESRRRGLGVRCVEADVPSYRPQRRFALVLATRYWDASAFRVACAAVRPGGLLGWEALADRDAIGSRRWHVRHGELGDRLPAGFTVLTEDYLDTGGRATSRLLARLTGGP</sequence>
<dbReference type="InterPro" id="IPR029063">
    <property type="entry name" value="SAM-dependent_MTases_sf"/>
</dbReference>
<gene>
    <name evidence="1" type="ORF">BAY60_16405</name>
</gene>
<dbReference type="InterPro" id="IPR041698">
    <property type="entry name" value="Methyltransf_25"/>
</dbReference>
<dbReference type="GO" id="GO:0032259">
    <property type="term" value="P:methylation"/>
    <property type="evidence" value="ECO:0007669"/>
    <property type="project" value="UniProtKB-KW"/>
</dbReference>
<evidence type="ECO:0000313" key="1">
    <source>
        <dbReference type="EMBL" id="PXY27933.1"/>
    </source>
</evidence>
<dbReference type="EMBL" id="MASW01000002">
    <property type="protein sequence ID" value="PXY27933.1"/>
    <property type="molecule type" value="Genomic_DNA"/>
</dbReference>
<protein>
    <submittedName>
        <fullName evidence="1">Methyltransferase</fullName>
    </submittedName>
</protein>
<dbReference type="SUPFAM" id="SSF53335">
    <property type="entry name" value="S-adenosyl-L-methionine-dependent methyltransferases"/>
    <property type="match status" value="1"/>
</dbReference>
<dbReference type="GO" id="GO:0008168">
    <property type="term" value="F:methyltransferase activity"/>
    <property type="evidence" value="ECO:0007669"/>
    <property type="project" value="UniProtKB-KW"/>
</dbReference>
<proteinExistence type="predicted"/>
<dbReference type="OrthoDB" id="3471769at2"/>
<comment type="caution">
    <text evidence="1">The sequence shown here is derived from an EMBL/GenBank/DDBJ whole genome shotgun (WGS) entry which is preliminary data.</text>
</comment>
<accession>A0A2V4B1K9</accession>
<dbReference type="Pfam" id="PF13649">
    <property type="entry name" value="Methyltransf_25"/>
    <property type="match status" value="1"/>
</dbReference>